<proteinExistence type="predicted"/>
<dbReference type="AlphaFoldDB" id="A0A246DPP8"/>
<reference evidence="1 2" key="1">
    <citation type="submission" date="2017-03" db="EMBL/GenBank/DDBJ databases">
        <title>Genome of strain Rhizobium sp. CNPSo 668.</title>
        <authorList>
            <person name="Ribeiro R."/>
        </authorList>
    </citation>
    <scope>NUCLEOTIDE SEQUENCE [LARGE SCALE GENOMIC DNA]</scope>
    <source>
        <strain evidence="1 2">CNPSo 668</strain>
    </source>
</reference>
<evidence type="ECO:0000313" key="1">
    <source>
        <dbReference type="EMBL" id="OWO92266.1"/>
    </source>
</evidence>
<sequence length="66" mass="7504">MILSTVFQTQSVLNDDEVALCQRVFDHVSSARQIVTTADREELAMRVIQSFQHGVKDEDSLVRLLI</sequence>
<name>A0A246DPP8_9HYPH</name>
<accession>A0A246DPP8</accession>
<comment type="caution">
    <text evidence="1">The sequence shown here is derived from an EMBL/GenBank/DDBJ whole genome shotgun (WGS) entry which is preliminary data.</text>
</comment>
<dbReference type="EMBL" id="MXPU01000018">
    <property type="protein sequence ID" value="OWO92266.1"/>
    <property type="molecule type" value="Genomic_DNA"/>
</dbReference>
<dbReference type="Proteomes" id="UP000197269">
    <property type="component" value="Unassembled WGS sequence"/>
</dbReference>
<evidence type="ECO:0000313" key="2">
    <source>
        <dbReference type="Proteomes" id="UP000197269"/>
    </source>
</evidence>
<organism evidence="1 2">
    <name type="scientific">Rhizobium esperanzae</name>
    <dbReference type="NCBI Taxonomy" id="1967781"/>
    <lineage>
        <taxon>Bacteria</taxon>
        <taxon>Pseudomonadati</taxon>
        <taxon>Pseudomonadota</taxon>
        <taxon>Alphaproteobacteria</taxon>
        <taxon>Hyphomicrobiales</taxon>
        <taxon>Rhizobiaceae</taxon>
        <taxon>Rhizobium/Agrobacterium group</taxon>
        <taxon>Rhizobium</taxon>
    </lineage>
</organism>
<dbReference type="RefSeq" id="WP_016736083.1">
    <property type="nucleotide sequence ID" value="NZ_MXPU01000018.1"/>
</dbReference>
<protein>
    <submittedName>
        <fullName evidence="1">Uncharacterized protein</fullName>
    </submittedName>
</protein>
<gene>
    <name evidence="1" type="ORF">B5E41_23800</name>
</gene>